<keyword evidence="3" id="KW-1185">Reference proteome</keyword>
<evidence type="ECO:0000313" key="3">
    <source>
        <dbReference type="Proteomes" id="UP000673691"/>
    </source>
</evidence>
<dbReference type="EMBL" id="JAEFCI010012215">
    <property type="protein sequence ID" value="KAG5456135.1"/>
    <property type="molecule type" value="Genomic_DNA"/>
</dbReference>
<dbReference type="Proteomes" id="UP000673691">
    <property type="component" value="Unassembled WGS sequence"/>
</dbReference>
<evidence type="ECO:0000256" key="1">
    <source>
        <dbReference type="SAM" id="MobiDB-lite"/>
    </source>
</evidence>
<dbReference type="AlphaFoldDB" id="A0A8H7ZN37"/>
<sequence>MMDANHFSTPVEQGALEAMTTNDEACDAGRYPEAVGSIMWMATMTRPDLAFAAAFLACFTSAPTNRHWGTAKRALRYIKGTMDHGICFRAQGPGKITAFCDAASAMKPTPQADRVRAAEKAGSASGPQGALGDPDEEKKENREQPTLLDP</sequence>
<name>A0A8H7ZN37_9FUNG</name>
<accession>A0A8H7ZN37</accession>
<protein>
    <submittedName>
        <fullName evidence="2">Uncharacterized protein</fullName>
    </submittedName>
</protein>
<dbReference type="PANTHER" id="PTHR11439:SF483">
    <property type="entry name" value="PEPTIDE SYNTHASE GLIP-LIKE, PUTATIVE (AFU_ORTHOLOGUE AFUA_3G12920)-RELATED"/>
    <property type="match status" value="1"/>
</dbReference>
<comment type="caution">
    <text evidence="2">The sequence shown here is derived from an EMBL/GenBank/DDBJ whole genome shotgun (WGS) entry which is preliminary data.</text>
</comment>
<organism evidence="2 3">
    <name type="scientific">Olpidium bornovanus</name>
    <dbReference type="NCBI Taxonomy" id="278681"/>
    <lineage>
        <taxon>Eukaryota</taxon>
        <taxon>Fungi</taxon>
        <taxon>Fungi incertae sedis</taxon>
        <taxon>Olpidiomycota</taxon>
        <taxon>Olpidiomycotina</taxon>
        <taxon>Olpidiomycetes</taxon>
        <taxon>Olpidiales</taxon>
        <taxon>Olpidiaceae</taxon>
        <taxon>Olpidium</taxon>
    </lineage>
</organism>
<feature type="region of interest" description="Disordered" evidence="1">
    <location>
        <begin position="108"/>
        <end position="150"/>
    </location>
</feature>
<gene>
    <name evidence="2" type="ORF">BJ554DRAFT_4208</name>
</gene>
<reference evidence="2 3" key="1">
    <citation type="journal article" name="Sci. Rep.">
        <title>Genome-scale phylogenetic analyses confirm Olpidium as the closest living zoosporic fungus to the non-flagellated, terrestrial fungi.</title>
        <authorList>
            <person name="Chang Y."/>
            <person name="Rochon D."/>
            <person name="Sekimoto S."/>
            <person name="Wang Y."/>
            <person name="Chovatia M."/>
            <person name="Sandor L."/>
            <person name="Salamov A."/>
            <person name="Grigoriev I.V."/>
            <person name="Stajich J.E."/>
            <person name="Spatafora J.W."/>
        </authorList>
    </citation>
    <scope>NUCLEOTIDE SEQUENCE [LARGE SCALE GENOMIC DNA]</scope>
    <source>
        <strain evidence="2">S191</strain>
    </source>
</reference>
<dbReference type="PANTHER" id="PTHR11439">
    <property type="entry name" value="GAG-POL-RELATED RETROTRANSPOSON"/>
    <property type="match status" value="1"/>
</dbReference>
<dbReference type="OrthoDB" id="2796844at2759"/>
<proteinExistence type="predicted"/>
<evidence type="ECO:0000313" key="2">
    <source>
        <dbReference type="EMBL" id="KAG5456135.1"/>
    </source>
</evidence>